<dbReference type="InterPro" id="IPR005158">
    <property type="entry name" value="BTAD"/>
</dbReference>
<dbReference type="PRINTS" id="PR00364">
    <property type="entry name" value="DISEASERSIST"/>
</dbReference>
<reference evidence="9" key="1">
    <citation type="journal article" date="2019" name="Int. J. Syst. Evol. Microbiol.">
        <title>The Global Catalogue of Microorganisms (GCM) 10K type strain sequencing project: providing services to taxonomists for standard genome sequencing and annotation.</title>
        <authorList>
            <consortium name="The Broad Institute Genomics Platform"/>
            <consortium name="The Broad Institute Genome Sequencing Center for Infectious Disease"/>
            <person name="Wu L."/>
            <person name="Ma J."/>
        </authorList>
    </citation>
    <scope>NUCLEOTIDE SEQUENCE [LARGE SCALE GENOMIC DNA]</scope>
    <source>
        <strain evidence="9">JCM 17687</strain>
    </source>
</reference>
<dbReference type="SMART" id="SM01043">
    <property type="entry name" value="BTAD"/>
    <property type="match status" value="1"/>
</dbReference>
<evidence type="ECO:0000313" key="9">
    <source>
        <dbReference type="Proteomes" id="UP001500427"/>
    </source>
</evidence>
<dbReference type="InterPro" id="IPR011990">
    <property type="entry name" value="TPR-like_helical_dom_sf"/>
</dbReference>
<evidence type="ECO:0000256" key="4">
    <source>
        <dbReference type="ARBA" id="ARBA00023163"/>
    </source>
</evidence>
<dbReference type="Gene3D" id="1.25.40.10">
    <property type="entry name" value="Tetratricopeptide repeat domain"/>
    <property type="match status" value="2"/>
</dbReference>
<keyword evidence="4" id="KW-0804">Transcription</keyword>
<keyword evidence="3 5" id="KW-0238">DNA-binding</keyword>
<name>A0ABP9JFX2_9MICO</name>
<feature type="domain" description="OmpR/PhoB-type" evidence="7">
    <location>
        <begin position="1"/>
        <end position="92"/>
    </location>
</feature>
<dbReference type="SMART" id="SM00862">
    <property type="entry name" value="Trans_reg_C"/>
    <property type="match status" value="1"/>
</dbReference>
<dbReference type="InterPro" id="IPR051677">
    <property type="entry name" value="AfsR-DnrI-RedD_regulator"/>
</dbReference>
<dbReference type="Pfam" id="PF03704">
    <property type="entry name" value="BTAD"/>
    <property type="match status" value="1"/>
</dbReference>
<protein>
    <submittedName>
        <fullName evidence="8">BTAD domain-containing putative transcriptional regulator</fullName>
    </submittedName>
</protein>
<keyword evidence="2" id="KW-0805">Transcription regulation</keyword>
<evidence type="ECO:0000313" key="8">
    <source>
        <dbReference type="EMBL" id="GAA5030850.1"/>
    </source>
</evidence>
<dbReference type="SUPFAM" id="SSF48452">
    <property type="entry name" value="TPR-like"/>
    <property type="match status" value="2"/>
</dbReference>
<dbReference type="SUPFAM" id="SSF46894">
    <property type="entry name" value="C-terminal effector domain of the bipartite response regulators"/>
    <property type="match status" value="1"/>
</dbReference>
<gene>
    <name evidence="8" type="ORF">GCM10023258_28500</name>
</gene>
<dbReference type="CDD" id="cd15831">
    <property type="entry name" value="BTAD"/>
    <property type="match status" value="1"/>
</dbReference>
<proteinExistence type="inferred from homology"/>
<comment type="similarity">
    <text evidence="1">Belongs to the AfsR/DnrI/RedD regulatory family.</text>
</comment>
<dbReference type="InterPro" id="IPR016032">
    <property type="entry name" value="Sig_transdc_resp-reg_C-effctor"/>
</dbReference>
<evidence type="ECO:0000256" key="2">
    <source>
        <dbReference type="ARBA" id="ARBA00023015"/>
    </source>
</evidence>
<dbReference type="PANTHER" id="PTHR35807">
    <property type="entry name" value="TRANSCRIPTIONAL REGULATOR REDD-RELATED"/>
    <property type="match status" value="1"/>
</dbReference>
<dbReference type="InterPro" id="IPR036388">
    <property type="entry name" value="WH-like_DNA-bd_sf"/>
</dbReference>
<dbReference type="Gene3D" id="1.10.10.10">
    <property type="entry name" value="Winged helix-like DNA-binding domain superfamily/Winged helix DNA-binding domain"/>
    <property type="match status" value="1"/>
</dbReference>
<dbReference type="EMBL" id="BAABIW010000018">
    <property type="protein sequence ID" value="GAA5030850.1"/>
    <property type="molecule type" value="Genomic_DNA"/>
</dbReference>
<sequence length="1041" mass="111289">MQFRVLGPLEVVDDDGALVRLGSARERYVLATLLVSADRLVPAERLIDALWDEPPPTARQQLQNLIASLRRRLAPHAPDLVATRPFGYELQMGPHTLDLAEFRRLVADARAADRPEEAARDLEHAVSLWRGAALGDVAPAADASTETLQQALHDERVAAVDLLVDALDQLGRHDDVLTVAGAQLEHDPWNERLLEHRLRALAATGRRSEATEAYRRLRRRFIDELGVPPNRSLAELNTRILEGGPLVAPVARHRVVPRELPAPTWTLVGREALLGAVLTRLAPRAPDDRRGSRSVVAAAAQAARPPALVVLVGVGGVGKTALAVTAGHALADAYPDGTLYASLDGGRAGAVDPHDVAARFLRALGVDGTSIPAGREDRIALYRTTIAGRRLLTVIDGAATESQVRPLLPTSPGSGAIVTSRSRLAGLVGVRRHTVQPLTPEDSLALLAELSGPERDVRADAAGALTDISALCGHLPLALCVAGSKLATNPTLELPELRDRLTQQHARLDELSAGDIDVRASIESSVQDLPGAARVLFRRLGVAPGPDWPAWVARRLLHGVAREIEAHHALDELIDRHLVEPTGRDGAGQPRYRVHSLVGELAAEHLEAEETGHEARELEHALSSAWLDLARVAGPRLEGDSRPLPEPEGDGSLDAAAAPSDWFESERTNLVGAALTAARLGDPLLAARVALAVGPFLTVRAYDDDRERVLRAALESPTADAERTVDDPLRLQLLGALFAVTAQRRRPADLPAVAAESLAVARRIDDPDAEQRALSQSAWAAMALHRFDEALDGFARTAALAERRGDVQGRALAEARRGVVLRNVGRAAEGDPLLQAMVTLSRRDGPRRDCSIWLVTRAEGLVDLGRADEAEELLDEALAIALDLRDEVGEAHCRLALARVHAARGALGAADEELASARRQLDPRADDEADLEVLRLELDLAVHRGAWGRAAPLASRLVAGRRRADVPLDLAADLARLAAVASAAARTAGTADPGDTDPEPTWREVGAILHDLRLGPEALRLPSPPYPDPAVAVSRSLGVGA</sequence>
<accession>A0ABP9JFX2</accession>
<dbReference type="InterPro" id="IPR027417">
    <property type="entry name" value="P-loop_NTPase"/>
</dbReference>
<organism evidence="8 9">
    <name type="scientific">Terrabacter aeriphilus</name>
    <dbReference type="NCBI Taxonomy" id="515662"/>
    <lineage>
        <taxon>Bacteria</taxon>
        <taxon>Bacillati</taxon>
        <taxon>Actinomycetota</taxon>
        <taxon>Actinomycetes</taxon>
        <taxon>Micrococcales</taxon>
        <taxon>Intrasporangiaceae</taxon>
        <taxon>Terrabacter</taxon>
    </lineage>
</organism>
<evidence type="ECO:0000256" key="1">
    <source>
        <dbReference type="ARBA" id="ARBA00005820"/>
    </source>
</evidence>
<comment type="caution">
    <text evidence="8">The sequence shown here is derived from an EMBL/GenBank/DDBJ whole genome shotgun (WGS) entry which is preliminary data.</text>
</comment>
<dbReference type="Gene3D" id="3.40.50.300">
    <property type="entry name" value="P-loop containing nucleotide triphosphate hydrolases"/>
    <property type="match status" value="1"/>
</dbReference>
<feature type="region of interest" description="Disordered" evidence="6">
    <location>
        <begin position="637"/>
        <end position="656"/>
    </location>
</feature>
<dbReference type="InterPro" id="IPR001867">
    <property type="entry name" value="OmpR/PhoB-type_DNA-bd"/>
</dbReference>
<evidence type="ECO:0000256" key="5">
    <source>
        <dbReference type="PROSITE-ProRule" id="PRU01091"/>
    </source>
</evidence>
<dbReference type="Proteomes" id="UP001500427">
    <property type="component" value="Unassembled WGS sequence"/>
</dbReference>
<dbReference type="RefSeq" id="WP_345508163.1">
    <property type="nucleotide sequence ID" value="NZ_BAABIW010000018.1"/>
</dbReference>
<keyword evidence="9" id="KW-1185">Reference proteome</keyword>
<evidence type="ECO:0000259" key="7">
    <source>
        <dbReference type="PROSITE" id="PS51755"/>
    </source>
</evidence>
<evidence type="ECO:0000256" key="6">
    <source>
        <dbReference type="SAM" id="MobiDB-lite"/>
    </source>
</evidence>
<dbReference type="PROSITE" id="PS51755">
    <property type="entry name" value="OMPR_PHOB"/>
    <property type="match status" value="1"/>
</dbReference>
<dbReference type="Pfam" id="PF00486">
    <property type="entry name" value="Trans_reg_C"/>
    <property type="match status" value="1"/>
</dbReference>
<evidence type="ECO:0000256" key="3">
    <source>
        <dbReference type="ARBA" id="ARBA00023125"/>
    </source>
</evidence>
<dbReference type="SUPFAM" id="SSF52540">
    <property type="entry name" value="P-loop containing nucleoside triphosphate hydrolases"/>
    <property type="match status" value="1"/>
</dbReference>
<feature type="DNA-binding region" description="OmpR/PhoB-type" evidence="5">
    <location>
        <begin position="1"/>
        <end position="92"/>
    </location>
</feature>
<dbReference type="PANTHER" id="PTHR35807:SF1">
    <property type="entry name" value="TRANSCRIPTIONAL REGULATOR REDD"/>
    <property type="match status" value="1"/>
</dbReference>